<dbReference type="Proteomes" id="UP000218785">
    <property type="component" value="Chromosome"/>
</dbReference>
<proteinExistence type="predicted"/>
<dbReference type="EMBL" id="AP018248">
    <property type="protein sequence ID" value="BAY99362.1"/>
    <property type="molecule type" value="Genomic_DNA"/>
</dbReference>
<evidence type="ECO:0000313" key="1">
    <source>
        <dbReference type="EMBL" id="BAY99362.1"/>
    </source>
</evidence>
<gene>
    <name evidence="1" type="ORF">NIES37_33440</name>
</gene>
<sequence length="93" mass="10524">MAATAMLSCQITTKMLVAIAHEMLDRWLVWVEEAEPVPENAREALANRDLWLRRSSAERDPDNQIAVQMFGEELTDKLVRSLWGADRILKGGS</sequence>
<dbReference type="AlphaFoldDB" id="A0A1Z4N0W0"/>
<protein>
    <submittedName>
        <fullName evidence="1">Red chlorophyll catabolite reductase</fullName>
    </submittedName>
</protein>
<organism evidence="1 2">
    <name type="scientific">Tolypothrix tenuis PCC 7101</name>
    <dbReference type="NCBI Taxonomy" id="231146"/>
    <lineage>
        <taxon>Bacteria</taxon>
        <taxon>Bacillati</taxon>
        <taxon>Cyanobacteriota</taxon>
        <taxon>Cyanophyceae</taxon>
        <taxon>Nostocales</taxon>
        <taxon>Tolypothrichaceae</taxon>
        <taxon>Tolypothrix</taxon>
    </lineage>
</organism>
<name>A0A1Z4N0W0_9CYAN</name>
<keyword evidence="2" id="KW-1185">Reference proteome</keyword>
<evidence type="ECO:0000313" key="2">
    <source>
        <dbReference type="Proteomes" id="UP000218785"/>
    </source>
</evidence>
<reference evidence="1 2" key="1">
    <citation type="submission" date="2017-06" db="EMBL/GenBank/DDBJ databases">
        <title>Genome sequencing of cyanobaciteial culture collection at National Institute for Environmental Studies (NIES).</title>
        <authorList>
            <person name="Hirose Y."/>
            <person name="Shimura Y."/>
            <person name="Fujisawa T."/>
            <person name="Nakamura Y."/>
            <person name="Kawachi M."/>
        </authorList>
    </citation>
    <scope>NUCLEOTIDE SEQUENCE [LARGE SCALE GENOMIC DNA]</scope>
    <source>
        <strain evidence="1 2">NIES-37</strain>
    </source>
</reference>
<accession>A0A1Z4N0W0</accession>
<dbReference type="KEGG" id="ttq:NIES37_33440"/>
<dbReference type="Gene3D" id="3.40.1500.20">
    <property type="match status" value="1"/>
</dbReference>